<dbReference type="PROSITE" id="PS51257">
    <property type="entry name" value="PROKAR_LIPOPROTEIN"/>
    <property type="match status" value="1"/>
</dbReference>
<sequence length="166" mass="18876">MLHNGRVVFDILFLINLILLSFSCQNASIDRPLASSIAPRDVEQAVTSIVEKSMIAIQTKSEKFLRVVITRRLSDPDLPTYSQMCMDQCQENYASAKDNIREVLVDISKKNYHKASEDVDGIVSEFETCYECLNEIVGEDYELKAFDDWVDGITNDCITQLERLKA</sequence>
<keyword evidence="1" id="KW-1133">Transmembrane helix</keyword>
<dbReference type="Gene3D" id="1.20.140.40">
    <property type="entry name" value="Invertase/pectin methylesterase inhibitor family protein"/>
    <property type="match status" value="1"/>
</dbReference>
<keyword evidence="1" id="KW-0812">Transmembrane</keyword>
<dbReference type="Proteomes" id="UP001454036">
    <property type="component" value="Unassembled WGS sequence"/>
</dbReference>
<protein>
    <recommendedName>
        <fullName evidence="4">Pectinesterase inhibitor domain-containing protein</fullName>
    </recommendedName>
</protein>
<feature type="transmembrane region" description="Helical" evidence="1">
    <location>
        <begin position="7"/>
        <end position="23"/>
    </location>
</feature>
<evidence type="ECO:0000256" key="1">
    <source>
        <dbReference type="SAM" id="Phobius"/>
    </source>
</evidence>
<evidence type="ECO:0000313" key="3">
    <source>
        <dbReference type="Proteomes" id="UP001454036"/>
    </source>
</evidence>
<evidence type="ECO:0008006" key="4">
    <source>
        <dbReference type="Google" id="ProtNLM"/>
    </source>
</evidence>
<gene>
    <name evidence="2" type="ORF">LIER_17948</name>
</gene>
<evidence type="ECO:0000313" key="2">
    <source>
        <dbReference type="EMBL" id="GAA0161694.1"/>
    </source>
</evidence>
<organism evidence="2 3">
    <name type="scientific">Lithospermum erythrorhizon</name>
    <name type="common">Purple gromwell</name>
    <name type="synonym">Lithospermum officinale var. erythrorhizon</name>
    <dbReference type="NCBI Taxonomy" id="34254"/>
    <lineage>
        <taxon>Eukaryota</taxon>
        <taxon>Viridiplantae</taxon>
        <taxon>Streptophyta</taxon>
        <taxon>Embryophyta</taxon>
        <taxon>Tracheophyta</taxon>
        <taxon>Spermatophyta</taxon>
        <taxon>Magnoliopsida</taxon>
        <taxon>eudicotyledons</taxon>
        <taxon>Gunneridae</taxon>
        <taxon>Pentapetalae</taxon>
        <taxon>asterids</taxon>
        <taxon>lamiids</taxon>
        <taxon>Boraginales</taxon>
        <taxon>Boraginaceae</taxon>
        <taxon>Boraginoideae</taxon>
        <taxon>Lithospermeae</taxon>
        <taxon>Lithospermum</taxon>
    </lineage>
</organism>
<dbReference type="SUPFAM" id="SSF101148">
    <property type="entry name" value="Plant invertase/pectin methylesterase inhibitor"/>
    <property type="match status" value="1"/>
</dbReference>
<dbReference type="InterPro" id="IPR035513">
    <property type="entry name" value="Invertase/methylesterase_inhib"/>
</dbReference>
<accession>A0AAV3QDA3</accession>
<proteinExistence type="predicted"/>
<name>A0AAV3QDA3_LITER</name>
<reference evidence="2 3" key="1">
    <citation type="submission" date="2024-01" db="EMBL/GenBank/DDBJ databases">
        <title>The complete chloroplast genome sequence of Lithospermum erythrorhizon: insights into the phylogenetic relationship among Boraginaceae species and the maternal lineages of purple gromwells.</title>
        <authorList>
            <person name="Okada T."/>
            <person name="Watanabe K."/>
        </authorList>
    </citation>
    <scope>NUCLEOTIDE SEQUENCE [LARGE SCALE GENOMIC DNA]</scope>
</reference>
<keyword evidence="1" id="KW-0472">Membrane</keyword>
<keyword evidence="3" id="KW-1185">Reference proteome</keyword>
<dbReference type="EMBL" id="BAABME010004248">
    <property type="protein sequence ID" value="GAA0161694.1"/>
    <property type="molecule type" value="Genomic_DNA"/>
</dbReference>
<comment type="caution">
    <text evidence="2">The sequence shown here is derived from an EMBL/GenBank/DDBJ whole genome shotgun (WGS) entry which is preliminary data.</text>
</comment>
<dbReference type="AlphaFoldDB" id="A0AAV3QDA3"/>